<dbReference type="AlphaFoldDB" id="A0A8T2RR35"/>
<feature type="region of interest" description="Disordered" evidence="1">
    <location>
        <begin position="122"/>
        <end position="145"/>
    </location>
</feature>
<dbReference type="Proteomes" id="UP000825935">
    <property type="component" value="Chromosome 25"/>
</dbReference>
<feature type="compositionally biased region" description="Basic and acidic residues" evidence="1">
    <location>
        <begin position="81"/>
        <end position="94"/>
    </location>
</feature>
<protein>
    <submittedName>
        <fullName evidence="2">Uncharacterized protein</fullName>
    </submittedName>
</protein>
<accession>A0A8T2RR35</accession>
<feature type="compositionally biased region" description="Polar residues" evidence="1">
    <location>
        <begin position="101"/>
        <end position="110"/>
    </location>
</feature>
<dbReference type="PANTHER" id="PTHR33067">
    <property type="entry name" value="RNA-DIRECTED DNA POLYMERASE-RELATED"/>
    <property type="match status" value="1"/>
</dbReference>
<comment type="caution">
    <text evidence="2">The sequence shown here is derived from an EMBL/GenBank/DDBJ whole genome shotgun (WGS) entry which is preliminary data.</text>
</comment>
<dbReference type="Gene3D" id="2.40.70.10">
    <property type="entry name" value="Acid Proteases"/>
    <property type="match status" value="1"/>
</dbReference>
<name>A0A8T2RR35_CERRI</name>
<dbReference type="OrthoDB" id="778454at2759"/>
<feature type="region of interest" description="Disordered" evidence="1">
    <location>
        <begin position="81"/>
        <end position="110"/>
    </location>
</feature>
<dbReference type="CDD" id="cd00303">
    <property type="entry name" value="retropepsin_like"/>
    <property type="match status" value="1"/>
</dbReference>
<dbReference type="EMBL" id="CM035430">
    <property type="protein sequence ID" value="KAH7298234.1"/>
    <property type="molecule type" value="Genomic_DNA"/>
</dbReference>
<sequence length="531" mass="60336">MMLKAYQARIQEGPNVTDHDKCYPRADLEIERTKLCAKMVALAHTMFEASRLFNYSGSAKTQLHLDGLLEKLEGIIARSAKEEKNQERDKHDPSPPKAYVPNSTEPENPSSLERIENLIAQSQKEPAPRHHDKASERPGLPTQKAYVPEAYVPNSTEPDTSSSMNQYTPEFLREIQEEKWAKESEVPPPIELVDDTNDQFPQDLPSIYGEKESAQSQERLDFESNSLQELPHFTGPWEAKSTCMRAPTVMVRNEDSVIPRNTEVVKNTKVQCNLTLEELLKVRPEVWKHVANQVPEIAKPRSQVGSQREVPEIPLDKIGDMSEGEEGNTYLPITHQGYTTKAILDSGAGVAIVTTSLWKRWGKPALRPTRMKLQMADGHIERPFGLLEGITLTTCGVEFEHTFAICDFSKNQAYEMILERPFMRKLQVVQDWGTNSLYLQHLGVTTKVNLKDYSHRDVPPIQWNPIHRAKDDTESVHSLGSGSLWMHEDTHLWMCKVAVEEEKREKAREIGAKETHRSIQDPAYATVVFPD</sequence>
<evidence type="ECO:0000313" key="2">
    <source>
        <dbReference type="EMBL" id="KAH7298234.1"/>
    </source>
</evidence>
<evidence type="ECO:0000256" key="1">
    <source>
        <dbReference type="SAM" id="MobiDB-lite"/>
    </source>
</evidence>
<evidence type="ECO:0000313" key="3">
    <source>
        <dbReference type="Proteomes" id="UP000825935"/>
    </source>
</evidence>
<reference evidence="2" key="1">
    <citation type="submission" date="2021-08" db="EMBL/GenBank/DDBJ databases">
        <title>WGS assembly of Ceratopteris richardii.</title>
        <authorList>
            <person name="Marchant D.B."/>
            <person name="Chen G."/>
            <person name="Jenkins J."/>
            <person name="Shu S."/>
            <person name="Leebens-Mack J."/>
            <person name="Grimwood J."/>
            <person name="Schmutz J."/>
            <person name="Soltis P."/>
            <person name="Soltis D."/>
            <person name="Chen Z.-H."/>
        </authorList>
    </citation>
    <scope>NUCLEOTIDE SEQUENCE</scope>
    <source>
        <strain evidence="2">Whitten #5841</strain>
        <tissue evidence="2">Leaf</tissue>
    </source>
</reference>
<organism evidence="2 3">
    <name type="scientific">Ceratopteris richardii</name>
    <name type="common">Triangle waterfern</name>
    <dbReference type="NCBI Taxonomy" id="49495"/>
    <lineage>
        <taxon>Eukaryota</taxon>
        <taxon>Viridiplantae</taxon>
        <taxon>Streptophyta</taxon>
        <taxon>Embryophyta</taxon>
        <taxon>Tracheophyta</taxon>
        <taxon>Polypodiopsida</taxon>
        <taxon>Polypodiidae</taxon>
        <taxon>Polypodiales</taxon>
        <taxon>Pteridineae</taxon>
        <taxon>Pteridaceae</taxon>
        <taxon>Parkerioideae</taxon>
        <taxon>Ceratopteris</taxon>
    </lineage>
</organism>
<dbReference type="SUPFAM" id="SSF50630">
    <property type="entry name" value="Acid proteases"/>
    <property type="match status" value="1"/>
</dbReference>
<gene>
    <name evidence="2" type="ORF">KP509_25G033000</name>
</gene>
<dbReference type="PANTHER" id="PTHR33067:SF9">
    <property type="entry name" value="RNA-DIRECTED DNA POLYMERASE"/>
    <property type="match status" value="1"/>
</dbReference>
<feature type="compositionally biased region" description="Basic and acidic residues" evidence="1">
    <location>
        <begin position="126"/>
        <end position="136"/>
    </location>
</feature>
<keyword evidence="3" id="KW-1185">Reference proteome</keyword>
<proteinExistence type="predicted"/>
<dbReference type="InterPro" id="IPR021109">
    <property type="entry name" value="Peptidase_aspartic_dom_sf"/>
</dbReference>